<gene>
    <name evidence="8" type="ORF">B1992_09885</name>
</gene>
<comment type="subcellular location">
    <subcellularLocation>
        <location evidence="1">Cell membrane</location>
        <topology evidence="1">Multi-pass membrane protein</topology>
    </subcellularLocation>
</comment>
<dbReference type="InterPro" id="IPR017850">
    <property type="entry name" value="Alkaline_phosphatase_core_sf"/>
</dbReference>
<feature type="domain" description="Sulfatase N-terminal" evidence="7">
    <location>
        <begin position="160"/>
        <end position="444"/>
    </location>
</feature>
<evidence type="ECO:0000313" key="8">
    <source>
        <dbReference type="EMBL" id="KAF1686004.1"/>
    </source>
</evidence>
<dbReference type="EMBL" id="MWIP01000009">
    <property type="protein sequence ID" value="KAF1686004.1"/>
    <property type="molecule type" value="Genomic_DNA"/>
</dbReference>
<sequence length="708" mass="77186">MSVPALVLASCILALLALLLASPRGAWAKAASLSGLLLALSAWWFIDQLSGDGINSATIYHLHSGMDGAGVGDFARPILGLAALVPLALAPLLLVRVRRPRPRIPGGAAAPAFAAVFAVAVLSSPLAGDALRLYRDSRPVDTSQVASEYAVPDRPLRQRKNIVWIYAESLERTYLDERTFPGLMPDLARLAGQALDFRGIASADGSGWTIAGLVSSLCGVPLTAARGDENSMGRMDHFLPGAFCLSDYLKQQGYATHFSGGANAAFAAKDKFLASHGFDTVKDQRHFRDKGVARKHFSNWGVHDDVLLDDVFEDFLRLSAAGQPFLLSALTMDTHHPAGHLPVACRDVRYDSEHGDIGLLRALACSDRLISRLVDRIRDSEYADDTLIVVASDHLAMPNHLSHVLAGMERENLLLFLGTGLEPQQLARTGSTLDSGATLLQLLDPDIGELGFGRSLLAQAPQPSASVAALTGDGARYPLYLGFARQLWTGTETRTLRIDDDQVVTGLQRIKPPVMLEYDSGWNIKSIVLEDAPRQFADSDPDNILAYIDRCTAFVDDPSSGEWCALLVDRHNGLKLYPDWQLQRGIQVDSPLEASSQARPRPRRAFTLSRQSRPMAPGQYQVRVNTRSLPNHSFWLEAVSDDGKVIRAREWVQIEPGGSGGQIRLPLWLDSAVDQLVIRAWLDYAEDIEVERIALVPQRRPARTMAGG</sequence>
<keyword evidence="3 6" id="KW-0812">Transmembrane</keyword>
<dbReference type="PANTHER" id="PTHR47371:SF3">
    <property type="entry name" value="PHOSPHOGLYCEROL TRANSFERASE I"/>
    <property type="match status" value="1"/>
</dbReference>
<reference evidence="8 9" key="1">
    <citation type="submission" date="2017-10" db="EMBL/GenBank/DDBJ databases">
        <title>Whole genome sequencing of Pseudoxanthomonas broegbernensis DSM 12573(T).</title>
        <authorList>
            <person name="Kumar S."/>
            <person name="Bansal K."/>
            <person name="Kaur A."/>
            <person name="Patil P."/>
            <person name="Sharma S."/>
            <person name="Patil P.B."/>
        </authorList>
    </citation>
    <scope>NUCLEOTIDE SEQUENCE [LARGE SCALE GENOMIC DNA]</scope>
    <source>
        <strain evidence="8 9">DSM 12573</strain>
    </source>
</reference>
<proteinExistence type="predicted"/>
<organism evidence="8 9">
    <name type="scientific">Pseudoxanthomonas broegbernensis</name>
    <dbReference type="NCBI Taxonomy" id="83619"/>
    <lineage>
        <taxon>Bacteria</taxon>
        <taxon>Pseudomonadati</taxon>
        <taxon>Pseudomonadota</taxon>
        <taxon>Gammaproteobacteria</taxon>
        <taxon>Lysobacterales</taxon>
        <taxon>Lysobacteraceae</taxon>
        <taxon>Pseudoxanthomonas</taxon>
    </lineage>
</organism>
<dbReference type="RefSeq" id="WP_221301308.1">
    <property type="nucleotide sequence ID" value="NZ_JACHGU010000001.1"/>
</dbReference>
<feature type="transmembrane region" description="Helical" evidence="6">
    <location>
        <begin position="74"/>
        <end position="95"/>
    </location>
</feature>
<dbReference type="EC" id="2.7.8.20" evidence="8"/>
<feature type="transmembrane region" description="Helical" evidence="6">
    <location>
        <begin position="107"/>
        <end position="128"/>
    </location>
</feature>
<evidence type="ECO:0000256" key="1">
    <source>
        <dbReference type="ARBA" id="ARBA00004651"/>
    </source>
</evidence>
<dbReference type="InterPro" id="IPR000917">
    <property type="entry name" value="Sulfatase_N"/>
</dbReference>
<keyword evidence="5 6" id="KW-0472">Membrane</keyword>
<accession>A0A7V8GLQ0</accession>
<dbReference type="GO" id="GO:0008960">
    <property type="term" value="F:phosphatidylglycerol-membrane-oligosaccharide glycerophosphotransferase activity"/>
    <property type="evidence" value="ECO:0007669"/>
    <property type="project" value="UniProtKB-EC"/>
</dbReference>
<dbReference type="Gene3D" id="3.40.720.10">
    <property type="entry name" value="Alkaline Phosphatase, subunit A"/>
    <property type="match status" value="1"/>
</dbReference>
<dbReference type="AlphaFoldDB" id="A0A7V8GLQ0"/>
<dbReference type="SUPFAM" id="SSF53649">
    <property type="entry name" value="Alkaline phosphatase-like"/>
    <property type="match status" value="1"/>
</dbReference>
<evidence type="ECO:0000256" key="4">
    <source>
        <dbReference type="ARBA" id="ARBA00022989"/>
    </source>
</evidence>
<protein>
    <submittedName>
        <fullName evidence="8">Phosphoglycerol transferase I</fullName>
        <ecNumber evidence="8">2.7.8.20</ecNumber>
    </submittedName>
</protein>
<evidence type="ECO:0000256" key="6">
    <source>
        <dbReference type="SAM" id="Phobius"/>
    </source>
</evidence>
<dbReference type="GO" id="GO:0005886">
    <property type="term" value="C:plasma membrane"/>
    <property type="evidence" value="ECO:0007669"/>
    <property type="project" value="UniProtKB-SubCell"/>
</dbReference>
<evidence type="ECO:0000256" key="5">
    <source>
        <dbReference type="ARBA" id="ARBA00023136"/>
    </source>
</evidence>
<keyword evidence="4 6" id="KW-1133">Transmembrane helix</keyword>
<keyword evidence="9" id="KW-1185">Reference proteome</keyword>
<dbReference type="PANTHER" id="PTHR47371">
    <property type="entry name" value="LIPOTEICHOIC ACID SYNTHASE"/>
    <property type="match status" value="1"/>
</dbReference>
<evidence type="ECO:0000256" key="2">
    <source>
        <dbReference type="ARBA" id="ARBA00022475"/>
    </source>
</evidence>
<name>A0A7V8GLQ0_9GAMM</name>
<dbReference type="Proteomes" id="UP000462066">
    <property type="component" value="Unassembled WGS sequence"/>
</dbReference>
<comment type="caution">
    <text evidence="8">The sequence shown here is derived from an EMBL/GenBank/DDBJ whole genome shotgun (WGS) entry which is preliminary data.</text>
</comment>
<evidence type="ECO:0000313" key="9">
    <source>
        <dbReference type="Proteomes" id="UP000462066"/>
    </source>
</evidence>
<evidence type="ECO:0000256" key="3">
    <source>
        <dbReference type="ARBA" id="ARBA00022692"/>
    </source>
</evidence>
<dbReference type="InterPro" id="IPR050448">
    <property type="entry name" value="OpgB/LTA_synthase_biosynth"/>
</dbReference>
<dbReference type="NCBIfam" id="NF009027">
    <property type="entry name" value="PRK12363.1"/>
    <property type="match status" value="1"/>
</dbReference>
<dbReference type="CDD" id="cd16015">
    <property type="entry name" value="LTA_synthase"/>
    <property type="match status" value="1"/>
</dbReference>
<dbReference type="Pfam" id="PF00884">
    <property type="entry name" value="Sulfatase"/>
    <property type="match status" value="1"/>
</dbReference>
<keyword evidence="2" id="KW-1003">Cell membrane</keyword>
<keyword evidence="8" id="KW-0808">Transferase</keyword>
<evidence type="ECO:0000259" key="7">
    <source>
        <dbReference type="Pfam" id="PF00884"/>
    </source>
</evidence>